<keyword evidence="3" id="KW-0560">Oxidoreductase</keyword>
<protein>
    <submittedName>
        <fullName evidence="5">Putative acyl-coa oxidase</fullName>
    </submittedName>
</protein>
<dbReference type="InterPro" id="IPR002655">
    <property type="entry name" value="Acyl-CoA_oxidase_C"/>
</dbReference>
<dbReference type="GO" id="GO:0055088">
    <property type="term" value="P:lipid homeostasis"/>
    <property type="evidence" value="ECO:0007669"/>
    <property type="project" value="TreeGrafter"/>
</dbReference>
<name>A0A7G3AAZ7_LUTLO</name>
<sequence>MRLLQLFGASLLTRHMGILYQGGFATGSLAAELYEQGILNLLPHIKNDAVGFVDALAPPDFILNSPLGASNGQIYKNLYTTIMQSPRALERPEWWKDVIHWKDYTESSKL</sequence>
<dbReference type="InterPro" id="IPR012258">
    <property type="entry name" value="Acyl-CoA_oxidase"/>
</dbReference>
<dbReference type="AlphaFoldDB" id="A0A7G3AAZ7"/>
<reference evidence="5" key="1">
    <citation type="journal article" date="2020" name="BMC">
        <title>Leishmania infection induces a limited differential gene expression in the sand fly midgut.</title>
        <authorList>
            <person name="Coutinho-Abreu I.V."/>
            <person name="Serafim T.D."/>
            <person name="Meneses C."/>
            <person name="Kamhawi S."/>
            <person name="Oliveira F."/>
            <person name="Valenzuela J.G."/>
        </authorList>
    </citation>
    <scope>NUCLEOTIDE SEQUENCE</scope>
    <source>
        <strain evidence="5">Jacobina</strain>
        <tissue evidence="5">Midgut</tissue>
    </source>
</reference>
<dbReference type="PANTHER" id="PTHR10909:SF390">
    <property type="entry name" value="PEROXISOMAL ACYL-COENZYME A OXIDASE 3"/>
    <property type="match status" value="1"/>
</dbReference>
<dbReference type="Gene3D" id="1.20.140.10">
    <property type="entry name" value="Butyryl-CoA Dehydrogenase, subunit A, domain 3"/>
    <property type="match status" value="1"/>
</dbReference>
<dbReference type="GO" id="GO:0016402">
    <property type="term" value="F:pristanoyl-CoA oxidase activity"/>
    <property type="evidence" value="ECO:0007669"/>
    <property type="project" value="TreeGrafter"/>
</dbReference>
<feature type="domain" description="Acyl-CoA oxidase C-terminal" evidence="4">
    <location>
        <begin position="2"/>
        <end position="99"/>
    </location>
</feature>
<proteinExistence type="inferred from homology"/>
<evidence type="ECO:0000256" key="2">
    <source>
        <dbReference type="ARBA" id="ARBA00006288"/>
    </source>
</evidence>
<dbReference type="GO" id="GO:0005504">
    <property type="term" value="F:fatty acid binding"/>
    <property type="evidence" value="ECO:0007669"/>
    <property type="project" value="TreeGrafter"/>
</dbReference>
<dbReference type="SUPFAM" id="SSF47203">
    <property type="entry name" value="Acyl-CoA dehydrogenase C-terminal domain-like"/>
    <property type="match status" value="1"/>
</dbReference>
<dbReference type="Pfam" id="PF01756">
    <property type="entry name" value="ACOX"/>
    <property type="match status" value="1"/>
</dbReference>
<comment type="similarity">
    <text evidence="2">Belongs to the acyl-CoA oxidase family.</text>
</comment>
<organism evidence="5">
    <name type="scientific">Lutzomyia longipalpis</name>
    <name type="common">Sand fly</name>
    <dbReference type="NCBI Taxonomy" id="7200"/>
    <lineage>
        <taxon>Eukaryota</taxon>
        <taxon>Metazoa</taxon>
        <taxon>Ecdysozoa</taxon>
        <taxon>Arthropoda</taxon>
        <taxon>Hexapoda</taxon>
        <taxon>Insecta</taxon>
        <taxon>Pterygota</taxon>
        <taxon>Neoptera</taxon>
        <taxon>Endopterygota</taxon>
        <taxon>Diptera</taxon>
        <taxon>Nematocera</taxon>
        <taxon>Psychodoidea</taxon>
        <taxon>Psychodidae</taxon>
        <taxon>Lutzomyia</taxon>
        <taxon>Lutzomyia</taxon>
    </lineage>
</organism>
<accession>A0A7G3AAZ7</accession>
<dbReference type="GO" id="GO:0033540">
    <property type="term" value="P:fatty acid beta-oxidation using acyl-CoA oxidase"/>
    <property type="evidence" value="ECO:0007669"/>
    <property type="project" value="TreeGrafter"/>
</dbReference>
<evidence type="ECO:0000256" key="3">
    <source>
        <dbReference type="ARBA" id="ARBA00023002"/>
    </source>
</evidence>
<dbReference type="EMBL" id="GITU01000385">
    <property type="protein sequence ID" value="MBC1169088.1"/>
    <property type="molecule type" value="Transcribed_RNA"/>
</dbReference>
<dbReference type="InterPro" id="IPR036250">
    <property type="entry name" value="AcylCo_DH-like_C"/>
</dbReference>
<comment type="pathway">
    <text evidence="1">Lipid metabolism.</text>
</comment>
<dbReference type="VEuPathDB" id="VectorBase:LLONM1_007603"/>
<dbReference type="GO" id="GO:0071949">
    <property type="term" value="F:FAD binding"/>
    <property type="evidence" value="ECO:0007669"/>
    <property type="project" value="InterPro"/>
</dbReference>
<evidence type="ECO:0000256" key="1">
    <source>
        <dbReference type="ARBA" id="ARBA00005189"/>
    </source>
</evidence>
<dbReference type="GO" id="GO:0005777">
    <property type="term" value="C:peroxisome"/>
    <property type="evidence" value="ECO:0007669"/>
    <property type="project" value="InterPro"/>
</dbReference>
<dbReference type="PANTHER" id="PTHR10909">
    <property type="entry name" value="ELECTRON TRANSPORT OXIDOREDUCTASE"/>
    <property type="match status" value="1"/>
</dbReference>
<evidence type="ECO:0000313" key="5">
    <source>
        <dbReference type="EMBL" id="MBC1169088.1"/>
    </source>
</evidence>
<evidence type="ECO:0000259" key="4">
    <source>
        <dbReference type="Pfam" id="PF01756"/>
    </source>
</evidence>